<feature type="compositionally biased region" description="Polar residues" evidence="1">
    <location>
        <begin position="1"/>
        <end position="26"/>
    </location>
</feature>
<protein>
    <submittedName>
        <fullName evidence="2">Uncharacterized protein</fullName>
    </submittedName>
</protein>
<proteinExistence type="predicted"/>
<reference evidence="2" key="1">
    <citation type="journal article" date="2015" name="BMC Genomics">
        <title>Genome mining reveals unlocked bioactive potential of marine Gram-negative bacteria.</title>
        <authorList>
            <person name="Machado H."/>
            <person name="Sonnenschein E.C."/>
            <person name="Melchiorsen J."/>
            <person name="Gram L."/>
        </authorList>
    </citation>
    <scope>NUCLEOTIDE SEQUENCE</scope>
    <source>
        <strain evidence="2">S2052</strain>
    </source>
</reference>
<feature type="region of interest" description="Disordered" evidence="1">
    <location>
        <begin position="97"/>
        <end position="157"/>
    </location>
</feature>
<feature type="region of interest" description="Disordered" evidence="1">
    <location>
        <begin position="234"/>
        <end position="260"/>
    </location>
</feature>
<evidence type="ECO:0000256" key="1">
    <source>
        <dbReference type="SAM" id="MobiDB-lite"/>
    </source>
</evidence>
<feature type="region of interest" description="Disordered" evidence="1">
    <location>
        <begin position="1"/>
        <end position="38"/>
    </location>
</feature>
<organism evidence="2">
    <name type="scientific">Vibrio coralliilyticus</name>
    <dbReference type="NCBI Taxonomy" id="190893"/>
    <lineage>
        <taxon>Bacteria</taxon>
        <taxon>Pseudomonadati</taxon>
        <taxon>Pseudomonadota</taxon>
        <taxon>Gammaproteobacteria</taxon>
        <taxon>Vibrionales</taxon>
        <taxon>Vibrionaceae</taxon>
        <taxon>Vibrio</taxon>
    </lineage>
</organism>
<comment type="caution">
    <text evidence="2">The sequence shown here is derived from an EMBL/GenBank/DDBJ whole genome shotgun (WGS) entry which is preliminary data.</text>
</comment>
<accession>A0A837G2W3</accession>
<dbReference type="EMBL" id="JXXR01000020">
    <property type="protein sequence ID" value="KJY69294.1"/>
    <property type="molecule type" value="Genomic_DNA"/>
</dbReference>
<sequence>MNNNTQPRPFGQSSAANKTQNIGSRVNETKGSDTLNETSAFDRYDAMRRLAEMSLPVDTNTIMKNVDNVIADAMQAINHSLKQSSDYIDGERQKLMQQHPSLSQAYQQQDQGNDISEFDQSPQPTQPILGEEGKDGKGRDNGQGTPSSNLSSSNPLSTLNSQAAETMSNIAQGYESKLMATHQNKQQQVMNKQASLTQAAFDMQQQMMQKQQTYQQQLLGMDDPALNVLTAEAKPHSMSQPEAMNQQEPVVQHPPHGVSE</sequence>
<feature type="compositionally biased region" description="Polar residues" evidence="1">
    <location>
        <begin position="97"/>
        <end position="123"/>
    </location>
</feature>
<feature type="compositionally biased region" description="Polar residues" evidence="1">
    <location>
        <begin position="237"/>
        <end position="249"/>
    </location>
</feature>
<dbReference type="AlphaFoldDB" id="A0A837G2W3"/>
<feature type="compositionally biased region" description="Low complexity" evidence="1">
    <location>
        <begin position="145"/>
        <end position="157"/>
    </location>
</feature>
<gene>
    <name evidence="2" type="ORF">TW71_18680</name>
</gene>
<name>A0A837G2W3_9VIBR</name>
<feature type="compositionally biased region" description="Basic and acidic residues" evidence="1">
    <location>
        <begin position="131"/>
        <end position="140"/>
    </location>
</feature>
<evidence type="ECO:0000313" key="2">
    <source>
        <dbReference type="EMBL" id="KJY69294.1"/>
    </source>
</evidence>
<dbReference type="RefSeq" id="WP_045986917.1">
    <property type="nucleotide sequence ID" value="NZ_CP063051.1"/>
</dbReference>